<feature type="transmembrane region" description="Helical" evidence="2">
    <location>
        <begin position="57"/>
        <end position="82"/>
    </location>
</feature>
<protein>
    <submittedName>
        <fullName evidence="3">Uncharacterized protein</fullName>
    </submittedName>
</protein>
<accession>A0ABX2EBB9</accession>
<keyword evidence="2" id="KW-0472">Membrane</keyword>
<keyword evidence="2" id="KW-0812">Transmembrane</keyword>
<evidence type="ECO:0000256" key="1">
    <source>
        <dbReference type="SAM" id="MobiDB-lite"/>
    </source>
</evidence>
<evidence type="ECO:0000313" key="4">
    <source>
        <dbReference type="Proteomes" id="UP000737171"/>
    </source>
</evidence>
<proteinExistence type="predicted"/>
<comment type="caution">
    <text evidence="3">The sequence shown here is derived from an EMBL/GenBank/DDBJ whole genome shotgun (WGS) entry which is preliminary data.</text>
</comment>
<name>A0ABX2EBB9_9BURK</name>
<dbReference type="EMBL" id="JABRWJ010000001">
    <property type="protein sequence ID" value="NRF66188.1"/>
    <property type="molecule type" value="Genomic_DNA"/>
</dbReference>
<reference evidence="3 4" key="1">
    <citation type="submission" date="2020-05" db="EMBL/GenBank/DDBJ databases">
        <title>Aquincola sp. isolate from soil.</title>
        <authorList>
            <person name="Han J."/>
            <person name="Kim D.-U."/>
        </authorList>
    </citation>
    <scope>NUCLEOTIDE SEQUENCE [LARGE SCALE GENOMIC DNA]</scope>
    <source>
        <strain evidence="3 4">S2</strain>
    </source>
</reference>
<keyword evidence="4" id="KW-1185">Reference proteome</keyword>
<gene>
    <name evidence="3" type="ORF">HLB44_04255</name>
</gene>
<feature type="compositionally biased region" description="Basic and acidic residues" evidence="1">
    <location>
        <begin position="15"/>
        <end position="32"/>
    </location>
</feature>
<dbReference type="RefSeq" id="WP_173120887.1">
    <property type="nucleotide sequence ID" value="NZ_JABRWJ010000001.1"/>
</dbReference>
<organism evidence="3 4">
    <name type="scientific">Pseudaquabacterium terrae</name>
    <dbReference type="NCBI Taxonomy" id="2732868"/>
    <lineage>
        <taxon>Bacteria</taxon>
        <taxon>Pseudomonadati</taxon>
        <taxon>Pseudomonadota</taxon>
        <taxon>Betaproteobacteria</taxon>
        <taxon>Burkholderiales</taxon>
        <taxon>Sphaerotilaceae</taxon>
        <taxon>Pseudaquabacterium</taxon>
    </lineage>
</organism>
<dbReference type="Proteomes" id="UP000737171">
    <property type="component" value="Unassembled WGS sequence"/>
</dbReference>
<evidence type="ECO:0000256" key="2">
    <source>
        <dbReference type="SAM" id="Phobius"/>
    </source>
</evidence>
<sequence length="91" mass="10146">MNGRKGVYSWENEPAGDRRSEFKSSHESDWRHSTQSTFAEPSRLDHRRRRRSAQQGLSRGAVVLIVAASLALAALGGLAAWWPALGRFLGR</sequence>
<keyword evidence="2" id="KW-1133">Transmembrane helix</keyword>
<evidence type="ECO:0000313" key="3">
    <source>
        <dbReference type="EMBL" id="NRF66188.1"/>
    </source>
</evidence>
<feature type="region of interest" description="Disordered" evidence="1">
    <location>
        <begin position="1"/>
        <end position="57"/>
    </location>
</feature>